<dbReference type="STRING" id="1122619.GCA_000373745_00556"/>
<reference evidence="16 17" key="1">
    <citation type="submission" date="2018-06" db="EMBL/GenBank/DDBJ databases">
        <authorList>
            <consortium name="Pathogen Informatics"/>
            <person name="Doyle S."/>
        </authorList>
    </citation>
    <scope>NUCLEOTIDE SEQUENCE [LARGE SCALE GENOMIC DNA]</scope>
    <source>
        <strain evidence="16 17">NCTC11997</strain>
    </source>
</reference>
<evidence type="ECO:0000256" key="1">
    <source>
        <dbReference type="ARBA" id="ARBA00004429"/>
    </source>
</evidence>
<evidence type="ECO:0000313" key="17">
    <source>
        <dbReference type="Proteomes" id="UP000254603"/>
    </source>
</evidence>
<dbReference type="GO" id="GO:0005886">
    <property type="term" value="C:plasma membrane"/>
    <property type="evidence" value="ECO:0007669"/>
    <property type="project" value="UniProtKB-SubCell"/>
</dbReference>
<keyword evidence="8 12" id="KW-0653">Protein transport</keyword>
<evidence type="ECO:0000256" key="4">
    <source>
        <dbReference type="ARBA" id="ARBA00022448"/>
    </source>
</evidence>
<feature type="region of interest" description="Disordered" evidence="13">
    <location>
        <begin position="329"/>
        <end position="351"/>
    </location>
</feature>
<comment type="subcellular location">
    <subcellularLocation>
        <location evidence="1">Cell inner membrane</location>
        <topology evidence="1">Multi-pass membrane protein</topology>
    </subcellularLocation>
    <subcellularLocation>
        <location evidence="12">Membrane</location>
        <topology evidence="12">Multi-pass membrane protein</topology>
    </subcellularLocation>
</comment>
<evidence type="ECO:0000256" key="6">
    <source>
        <dbReference type="ARBA" id="ARBA00022519"/>
    </source>
</evidence>
<sequence length="351" mass="37178">MNPLKTILNQLSAEPTESIASVAAEAAAPTTTSTEAATSAATSTSAHESAVSGATQAVNQAGEQVGSMADAVAQAAGEATTQVAEQLASQPGMLSFIEQSDMVGKSLFVILCVMSLITWYLIFVKGISNKIQSMRSKRFLKRFWNARSLEEVSEDLKTNGYNNPFGRLAYHAIKASNYHQQYGSSRLSDVGTGADFTIRNMRRVIDEETARMENGLTIMSSIGATSPFVGLFGTVWGVYHALINIGMSDGVNISEVAGPVGEALIMTGLGLAVAIPAILALNAFVRRNRVMLSKIDGFAHELFAFVSTGTSIQAADATLILPKNGEKNTSLGESVKLAGGVNPYPQSEKEE</sequence>
<dbReference type="PANTHER" id="PTHR30625:SF14">
    <property type="entry name" value="BIOPOLYMER TRANSPORT PROTEIN EXBB"/>
    <property type="match status" value="1"/>
</dbReference>
<gene>
    <name evidence="16" type="primary">exbB</name>
    <name evidence="16" type="ORF">NCTC11997_00261</name>
</gene>
<keyword evidence="10 14" id="KW-0472">Membrane</keyword>
<dbReference type="InterPro" id="IPR050790">
    <property type="entry name" value="ExbB/TolQ_transport"/>
</dbReference>
<feature type="region of interest" description="Disordered" evidence="13">
    <location>
        <begin position="23"/>
        <end position="46"/>
    </location>
</feature>
<feature type="transmembrane region" description="Helical" evidence="14">
    <location>
        <begin position="263"/>
        <end position="285"/>
    </location>
</feature>
<feature type="transmembrane region" description="Helical" evidence="14">
    <location>
        <begin position="221"/>
        <end position="243"/>
    </location>
</feature>
<comment type="function">
    <text evidence="11">Involved in the TonB-dependent energy-dependent transport of various receptor-bound substrates. Protects ExbD from proteolytic degradation and functionally stabilizes TonB.</text>
</comment>
<keyword evidence="7 14" id="KW-0812">Transmembrane</keyword>
<keyword evidence="9 14" id="KW-1133">Transmembrane helix</keyword>
<name>A0A378XAS6_9BURK</name>
<dbReference type="GO" id="GO:0017038">
    <property type="term" value="P:protein import"/>
    <property type="evidence" value="ECO:0007669"/>
    <property type="project" value="TreeGrafter"/>
</dbReference>
<keyword evidence="5" id="KW-1003">Cell membrane</keyword>
<evidence type="ECO:0000256" key="9">
    <source>
        <dbReference type="ARBA" id="ARBA00022989"/>
    </source>
</evidence>
<dbReference type="Proteomes" id="UP000254603">
    <property type="component" value="Unassembled WGS sequence"/>
</dbReference>
<dbReference type="Pfam" id="PF01618">
    <property type="entry name" value="MotA_ExbB"/>
    <property type="match status" value="1"/>
</dbReference>
<protein>
    <recommendedName>
        <fullName evidence="3">Biopolymer transport protein ExbB</fullName>
    </recommendedName>
</protein>
<evidence type="ECO:0000313" key="16">
    <source>
        <dbReference type="EMBL" id="SUA50556.1"/>
    </source>
</evidence>
<evidence type="ECO:0000256" key="2">
    <source>
        <dbReference type="ARBA" id="ARBA00011471"/>
    </source>
</evidence>
<dbReference type="RefSeq" id="WP_018573731.1">
    <property type="nucleotide sequence ID" value="NZ_CP065725.1"/>
</dbReference>
<evidence type="ECO:0000256" key="12">
    <source>
        <dbReference type="RuleBase" id="RU004057"/>
    </source>
</evidence>
<dbReference type="InterPro" id="IPR002898">
    <property type="entry name" value="MotA_ExbB_proton_chnl"/>
</dbReference>
<evidence type="ECO:0000259" key="15">
    <source>
        <dbReference type="Pfam" id="PF01618"/>
    </source>
</evidence>
<comment type="subunit">
    <text evidence="2">The accessory proteins ExbB and ExbD seem to form a complex with TonB.</text>
</comment>
<evidence type="ECO:0000256" key="7">
    <source>
        <dbReference type="ARBA" id="ARBA00022692"/>
    </source>
</evidence>
<organism evidence="16 17">
    <name type="scientific">Oligella ureolytica</name>
    <dbReference type="NCBI Taxonomy" id="90244"/>
    <lineage>
        <taxon>Bacteria</taxon>
        <taxon>Pseudomonadati</taxon>
        <taxon>Pseudomonadota</taxon>
        <taxon>Betaproteobacteria</taxon>
        <taxon>Burkholderiales</taxon>
        <taxon>Alcaligenaceae</taxon>
        <taxon>Oligella</taxon>
    </lineage>
</organism>
<accession>A0A378XAS6</accession>
<proteinExistence type="inferred from homology"/>
<evidence type="ECO:0000256" key="10">
    <source>
        <dbReference type="ARBA" id="ARBA00023136"/>
    </source>
</evidence>
<dbReference type="AlphaFoldDB" id="A0A378XAS6"/>
<evidence type="ECO:0000256" key="3">
    <source>
        <dbReference type="ARBA" id="ARBA00022093"/>
    </source>
</evidence>
<keyword evidence="4 12" id="KW-0813">Transport</keyword>
<feature type="transmembrane region" description="Helical" evidence="14">
    <location>
        <begin position="107"/>
        <end position="128"/>
    </location>
</feature>
<feature type="domain" description="MotA/TolQ/ExbB proton channel" evidence="15">
    <location>
        <begin position="189"/>
        <end position="295"/>
    </location>
</feature>
<evidence type="ECO:0000256" key="8">
    <source>
        <dbReference type="ARBA" id="ARBA00022927"/>
    </source>
</evidence>
<evidence type="ECO:0000256" key="11">
    <source>
        <dbReference type="ARBA" id="ARBA00024816"/>
    </source>
</evidence>
<evidence type="ECO:0000256" key="13">
    <source>
        <dbReference type="SAM" id="MobiDB-lite"/>
    </source>
</evidence>
<comment type="similarity">
    <text evidence="12">Belongs to the exbB/tolQ family.</text>
</comment>
<keyword evidence="6" id="KW-0997">Cell inner membrane</keyword>
<dbReference type="EMBL" id="UGSB01000001">
    <property type="protein sequence ID" value="SUA50556.1"/>
    <property type="molecule type" value="Genomic_DNA"/>
</dbReference>
<evidence type="ECO:0000256" key="14">
    <source>
        <dbReference type="SAM" id="Phobius"/>
    </source>
</evidence>
<dbReference type="PANTHER" id="PTHR30625">
    <property type="entry name" value="PROTEIN TOLQ"/>
    <property type="match status" value="1"/>
</dbReference>
<evidence type="ECO:0000256" key="5">
    <source>
        <dbReference type="ARBA" id="ARBA00022475"/>
    </source>
</evidence>